<dbReference type="AlphaFoldDB" id="A0A023FZ66"/>
<feature type="region of interest" description="Disordered" evidence="1">
    <location>
        <begin position="156"/>
        <end position="194"/>
    </location>
</feature>
<reference evidence="2" key="1">
    <citation type="submission" date="2014-03" db="EMBL/GenBank/DDBJ databases">
        <title>The sialotranscriptome of Amblyomma triste, Amblyomma parvum and Amblyomma cajennense ticks, uncovered by 454-based RNA-seq.</title>
        <authorList>
            <person name="Garcia G.R."/>
            <person name="Gardinassi L.G."/>
            <person name="Ribeiro J.M."/>
            <person name="Anatrielo E."/>
            <person name="Ferreira B.R."/>
            <person name="Moreira H.N."/>
            <person name="Mafra C."/>
            <person name="Olegario M.M."/>
            <person name="Szabo P.J."/>
            <person name="Miranda-Santos I.K."/>
            <person name="Maruyama S.R."/>
        </authorList>
    </citation>
    <scope>NUCLEOTIDE SEQUENCE</scope>
    <source>
        <strain evidence="2">Araguapaz</strain>
        <tissue evidence="2">Salivary glands</tissue>
    </source>
</reference>
<evidence type="ECO:0000256" key="1">
    <source>
        <dbReference type="SAM" id="MobiDB-lite"/>
    </source>
</evidence>
<name>A0A023FZ66_AMBPA</name>
<protein>
    <submittedName>
        <fullName evidence="2">Putative large gyy 1</fullName>
    </submittedName>
</protein>
<sequence length="208" mass="21584">TPTTLRVEKPAPVILAVGFRQARSQLAPFSTMKFFATLALMSFMACTAFAEEVIIKDVKEAKEDPEEPGVLLGGYDVVVLPNLVAPGLVGYPALVGPGLGYGIDFQSGHDAFARGHKLGFQKEAAAHNQGSSDFARGTLHRTYSAYKNNQGYSHSSGFSATDSKSYGAGRQQASSGHKGGEAGHHAGFGQSSIGKTAGVGPAAVALKG</sequence>
<proteinExistence type="evidence at transcript level"/>
<dbReference type="EMBL" id="GBBL01000531">
    <property type="protein sequence ID" value="JAC26789.1"/>
    <property type="molecule type" value="mRNA"/>
</dbReference>
<evidence type="ECO:0000313" key="2">
    <source>
        <dbReference type="EMBL" id="JAC26789.1"/>
    </source>
</evidence>
<feature type="non-terminal residue" evidence="2">
    <location>
        <position position="1"/>
    </location>
</feature>
<organism evidence="2">
    <name type="scientific">Amblyomma parvum</name>
    <name type="common">South American tick</name>
    <dbReference type="NCBI Taxonomy" id="251391"/>
    <lineage>
        <taxon>Eukaryota</taxon>
        <taxon>Metazoa</taxon>
        <taxon>Ecdysozoa</taxon>
        <taxon>Arthropoda</taxon>
        <taxon>Chelicerata</taxon>
        <taxon>Arachnida</taxon>
        <taxon>Acari</taxon>
        <taxon>Parasitiformes</taxon>
        <taxon>Ixodida</taxon>
        <taxon>Ixodoidea</taxon>
        <taxon>Ixodidae</taxon>
        <taxon>Amblyomminae</taxon>
        <taxon>Amblyomma</taxon>
    </lineage>
</organism>
<accession>A0A023FZ66</accession>